<organism evidence="2 3">
    <name type="scientific">Flavobacterium album</name>
    <dbReference type="NCBI Taxonomy" id="2175091"/>
    <lineage>
        <taxon>Bacteria</taxon>
        <taxon>Pseudomonadati</taxon>
        <taxon>Bacteroidota</taxon>
        <taxon>Flavobacteriia</taxon>
        <taxon>Flavobacteriales</taxon>
        <taxon>Flavobacteriaceae</taxon>
        <taxon>Flavobacterium</taxon>
    </lineage>
</organism>
<dbReference type="EMBL" id="CP029186">
    <property type="protein sequence ID" value="AWH83906.1"/>
    <property type="molecule type" value="Genomic_DNA"/>
</dbReference>
<evidence type="ECO:0000313" key="3">
    <source>
        <dbReference type="Proteomes" id="UP000244929"/>
    </source>
</evidence>
<dbReference type="KEGG" id="falb:HYN59_01685"/>
<gene>
    <name evidence="2" type="ORF">HYN59_01685</name>
</gene>
<keyword evidence="3" id="KW-1185">Reference proteome</keyword>
<proteinExistence type="predicted"/>
<sequence length="66" mass="7202">MPALSLARKTLQKGKTVSKMVQNKKPSLSDEGFLKKGDGPSGANRIACLRQAGTKQKTLHRMMKGF</sequence>
<name>A0A2S1QU60_9FLAO</name>
<feature type="region of interest" description="Disordered" evidence="1">
    <location>
        <begin position="1"/>
        <end position="44"/>
    </location>
</feature>
<evidence type="ECO:0000256" key="1">
    <source>
        <dbReference type="SAM" id="MobiDB-lite"/>
    </source>
</evidence>
<protein>
    <submittedName>
        <fullName evidence="2">Uncharacterized protein</fullName>
    </submittedName>
</protein>
<reference evidence="2 3" key="1">
    <citation type="submission" date="2018-04" db="EMBL/GenBank/DDBJ databases">
        <title>Genome sequencing of Flavobacterium sp. HYN0059.</title>
        <authorList>
            <person name="Yi H."/>
            <person name="Baek C."/>
        </authorList>
    </citation>
    <scope>NUCLEOTIDE SEQUENCE [LARGE SCALE GENOMIC DNA]</scope>
    <source>
        <strain evidence="2 3">HYN0059</strain>
    </source>
</reference>
<feature type="compositionally biased region" description="Polar residues" evidence="1">
    <location>
        <begin position="13"/>
        <end position="26"/>
    </location>
</feature>
<accession>A0A2S1QU60</accession>
<dbReference type="AlphaFoldDB" id="A0A2S1QU60"/>
<dbReference type="Proteomes" id="UP000244929">
    <property type="component" value="Chromosome"/>
</dbReference>
<evidence type="ECO:0000313" key="2">
    <source>
        <dbReference type="EMBL" id="AWH83906.1"/>
    </source>
</evidence>